<dbReference type="InterPro" id="IPR013767">
    <property type="entry name" value="PAS_fold"/>
</dbReference>
<keyword evidence="5" id="KW-1185">Reference proteome</keyword>
<organism evidence="4 5">
    <name type="scientific">Streptomyces chilikensis</name>
    <dbReference type="NCBI Taxonomy" id="1194079"/>
    <lineage>
        <taxon>Bacteria</taxon>
        <taxon>Bacillati</taxon>
        <taxon>Actinomycetota</taxon>
        <taxon>Actinomycetes</taxon>
        <taxon>Kitasatosporales</taxon>
        <taxon>Streptomycetaceae</taxon>
        <taxon>Streptomyces</taxon>
    </lineage>
</organism>
<dbReference type="Pfam" id="PF01590">
    <property type="entry name" value="GAF"/>
    <property type="match status" value="1"/>
</dbReference>
<dbReference type="InterPro" id="IPR029016">
    <property type="entry name" value="GAF-like_dom_sf"/>
</dbReference>
<dbReference type="InterPro" id="IPR052016">
    <property type="entry name" value="Bact_Sigma-Reg"/>
</dbReference>
<dbReference type="SUPFAM" id="SSF55785">
    <property type="entry name" value="PYP-like sensor domain (PAS domain)"/>
    <property type="match status" value="1"/>
</dbReference>
<dbReference type="InterPro" id="IPR003018">
    <property type="entry name" value="GAF"/>
</dbReference>
<dbReference type="InterPro" id="IPR000014">
    <property type="entry name" value="PAS"/>
</dbReference>
<accession>A0ABV3EL31</accession>
<dbReference type="NCBIfam" id="TIGR00229">
    <property type="entry name" value="sensory_box"/>
    <property type="match status" value="1"/>
</dbReference>
<dbReference type="Gene3D" id="3.30.450.20">
    <property type="entry name" value="PAS domain"/>
    <property type="match status" value="1"/>
</dbReference>
<dbReference type="Proteomes" id="UP001551584">
    <property type="component" value="Unassembled WGS sequence"/>
</dbReference>
<reference evidence="4 5" key="1">
    <citation type="submission" date="2024-06" db="EMBL/GenBank/DDBJ databases">
        <title>The Natural Products Discovery Center: Release of the First 8490 Sequenced Strains for Exploring Actinobacteria Biosynthetic Diversity.</title>
        <authorList>
            <person name="Kalkreuter E."/>
            <person name="Kautsar S.A."/>
            <person name="Yang D."/>
            <person name="Bader C.D."/>
            <person name="Teijaro C.N."/>
            <person name="Fluegel L."/>
            <person name="Davis C.M."/>
            <person name="Simpson J.R."/>
            <person name="Lauterbach L."/>
            <person name="Steele A.D."/>
            <person name="Gui C."/>
            <person name="Meng S."/>
            <person name="Li G."/>
            <person name="Viehrig K."/>
            <person name="Ye F."/>
            <person name="Su P."/>
            <person name="Kiefer A.F."/>
            <person name="Nichols A."/>
            <person name="Cepeda A.J."/>
            <person name="Yan W."/>
            <person name="Fan B."/>
            <person name="Jiang Y."/>
            <person name="Adhikari A."/>
            <person name="Zheng C.-J."/>
            <person name="Schuster L."/>
            <person name="Cowan T.M."/>
            <person name="Smanski M.J."/>
            <person name="Chevrette M.G."/>
            <person name="De Carvalho L.P.S."/>
            <person name="Shen B."/>
        </authorList>
    </citation>
    <scope>NUCLEOTIDE SEQUENCE [LARGE SCALE GENOMIC DNA]</scope>
    <source>
        <strain evidence="4 5">NPDC048117</strain>
    </source>
</reference>
<dbReference type="SMART" id="SM00065">
    <property type="entry name" value="GAF"/>
    <property type="match status" value="1"/>
</dbReference>
<dbReference type="RefSeq" id="WP_359269577.1">
    <property type="nucleotide sequence ID" value="NZ_JBEZNA010000009.1"/>
</dbReference>
<dbReference type="PANTHER" id="PTHR43156:SF2">
    <property type="entry name" value="STAGE II SPORULATION PROTEIN E"/>
    <property type="match status" value="1"/>
</dbReference>
<dbReference type="PANTHER" id="PTHR43156">
    <property type="entry name" value="STAGE II SPORULATION PROTEIN E-RELATED"/>
    <property type="match status" value="1"/>
</dbReference>
<dbReference type="Pfam" id="PF13581">
    <property type="entry name" value="HATPase_c_2"/>
    <property type="match status" value="1"/>
</dbReference>
<protein>
    <submittedName>
        <fullName evidence="4">SpoIIE family protein phosphatase</fullName>
    </submittedName>
</protein>
<dbReference type="CDD" id="cd00130">
    <property type="entry name" value="PAS"/>
    <property type="match status" value="1"/>
</dbReference>
<evidence type="ECO:0000256" key="2">
    <source>
        <dbReference type="SAM" id="MobiDB-lite"/>
    </source>
</evidence>
<feature type="region of interest" description="Disordered" evidence="2">
    <location>
        <begin position="421"/>
        <end position="460"/>
    </location>
</feature>
<evidence type="ECO:0000313" key="5">
    <source>
        <dbReference type="Proteomes" id="UP001551584"/>
    </source>
</evidence>
<feature type="domain" description="PAS" evidence="3">
    <location>
        <begin position="319"/>
        <end position="375"/>
    </location>
</feature>
<dbReference type="InterPro" id="IPR035965">
    <property type="entry name" value="PAS-like_dom_sf"/>
</dbReference>
<dbReference type="CDD" id="cd16936">
    <property type="entry name" value="HATPase_RsbW-like"/>
    <property type="match status" value="1"/>
</dbReference>
<evidence type="ECO:0000259" key="3">
    <source>
        <dbReference type="PROSITE" id="PS50112"/>
    </source>
</evidence>
<dbReference type="Pfam" id="PF00989">
    <property type="entry name" value="PAS"/>
    <property type="match status" value="1"/>
</dbReference>
<feature type="compositionally biased region" description="Pro residues" evidence="2">
    <location>
        <begin position="1"/>
        <end position="10"/>
    </location>
</feature>
<dbReference type="InterPro" id="IPR036890">
    <property type="entry name" value="HATPase_C_sf"/>
</dbReference>
<dbReference type="InterPro" id="IPR036457">
    <property type="entry name" value="PPM-type-like_dom_sf"/>
</dbReference>
<dbReference type="InterPro" id="IPR003594">
    <property type="entry name" value="HATPase_dom"/>
</dbReference>
<gene>
    <name evidence="4" type="ORF">AB0D95_06415</name>
</gene>
<dbReference type="SMART" id="SM00331">
    <property type="entry name" value="PP2C_SIG"/>
    <property type="match status" value="1"/>
</dbReference>
<dbReference type="Gene3D" id="3.30.565.10">
    <property type="entry name" value="Histidine kinase-like ATPase, C-terminal domain"/>
    <property type="match status" value="1"/>
</dbReference>
<evidence type="ECO:0000313" key="4">
    <source>
        <dbReference type="EMBL" id="MEU9576899.1"/>
    </source>
</evidence>
<comment type="caution">
    <text evidence="4">The sequence shown here is derived from an EMBL/GenBank/DDBJ whole genome shotgun (WGS) entry which is preliminary data.</text>
</comment>
<dbReference type="Pfam" id="PF07228">
    <property type="entry name" value="SpoIIE"/>
    <property type="match status" value="1"/>
</dbReference>
<dbReference type="Gene3D" id="3.30.450.40">
    <property type="match status" value="1"/>
</dbReference>
<dbReference type="InterPro" id="IPR001932">
    <property type="entry name" value="PPM-type_phosphatase-like_dom"/>
</dbReference>
<dbReference type="SUPFAM" id="SSF55874">
    <property type="entry name" value="ATPase domain of HSP90 chaperone/DNA topoisomerase II/histidine kinase"/>
    <property type="match status" value="1"/>
</dbReference>
<keyword evidence="1" id="KW-0378">Hydrolase</keyword>
<feature type="compositionally biased region" description="Pro residues" evidence="2">
    <location>
        <begin position="441"/>
        <end position="451"/>
    </location>
</feature>
<evidence type="ECO:0000256" key="1">
    <source>
        <dbReference type="ARBA" id="ARBA00022801"/>
    </source>
</evidence>
<sequence length="900" mass="96748">MDSPPPPGAPPSRRFDGRRPDSVPAARRFVVSVLERASVPEETLETARLLVSELAGNSFLHARTETEVTVHVDRARVRVEVADRRPDRMPLPRECPPNAGTGRGLGVVAELADRHGVDREGGQKKVWFELLREEGGAEAPSRWGPPRPLTGRDTAPVVLIDLPGALHVTSQQHRHAVLRELVLAGAVGDRLGVDPQDLLAAHDTNNLLSAAALAALDDRPGAAGVRTVTLALPADAGPAVRLLRRVLETAEEAGREELLLTRPGLPQSQALQDWFLDQITGQLDGALPTAWTVVPRDPSDSPLDLMPWDEEEVRTSRLPTVVVDDDNRIVAVNAPASDLLGWETDDLVGRPLTDLIPDHLRHRHRAAFSSLLLTGRPRILGRAVPLPALHRDGHLVPVRLLIQAQETSDGHTVFIGQMLPRSTALGPEPRPSHRRPVVRPTGPPEPPPPPHRLAAEEPPGLPEFARRPVAAAAATTATGRLSLLADVGRELADASDLGPGLHAVSAHLVRRLADWCVIDLLDGDTVERVGVMHRDGSRIASGGLEGRLPSVSERARGPLARALRGAGPLLLDGRIPSRPGECGLDSGYRSLFERFGASSAVVAPLRARREIFGALTLAREDPARPFVEDDLAFVDDLVRSIALAVENHRLYEGTRYVAERLQRDLLPVLPRVPGLEIAASYATSSVTTQIGGDWYDCFRLPDGDTALIIGDIAGHDLEAAIAMSQLRSMLRGIALDRQEPAEEVLGRLDAADRSLRSAATATCVYGRMRELPPGEWEFHFSSAGHLPPLLVDPGRGAGLLEGGTGLMLGTGHDLPREGASVRVPPGATLLLFTDGLVERRGEDLDDSLRRLCDQAVALAHEPLGTLCDELLIRLGADATDDVALLAVRPGRTDDADRPGG</sequence>
<name>A0ABV3EL31_9ACTN</name>
<feature type="region of interest" description="Disordered" evidence="2">
    <location>
        <begin position="1"/>
        <end position="21"/>
    </location>
</feature>
<dbReference type="Gene3D" id="3.60.40.10">
    <property type="entry name" value="PPM-type phosphatase domain"/>
    <property type="match status" value="1"/>
</dbReference>
<dbReference type="SUPFAM" id="SSF55781">
    <property type="entry name" value="GAF domain-like"/>
    <property type="match status" value="1"/>
</dbReference>
<dbReference type="PROSITE" id="PS50112">
    <property type="entry name" value="PAS"/>
    <property type="match status" value="1"/>
</dbReference>
<dbReference type="SMART" id="SM00091">
    <property type="entry name" value="PAS"/>
    <property type="match status" value="1"/>
</dbReference>
<proteinExistence type="predicted"/>
<dbReference type="EMBL" id="JBEZNA010000009">
    <property type="protein sequence ID" value="MEU9576899.1"/>
    <property type="molecule type" value="Genomic_DNA"/>
</dbReference>